<feature type="transmembrane region" description="Helical" evidence="7">
    <location>
        <begin position="82"/>
        <end position="108"/>
    </location>
</feature>
<evidence type="ECO:0000256" key="4">
    <source>
        <dbReference type="ARBA" id="ARBA00023136"/>
    </source>
</evidence>
<proteinExistence type="inferred from homology"/>
<evidence type="ECO:0000259" key="8">
    <source>
        <dbReference type="Pfam" id="PF20684"/>
    </source>
</evidence>
<dbReference type="RefSeq" id="XP_033569661.1">
    <property type="nucleotide sequence ID" value="XM_033717180.1"/>
</dbReference>
<feature type="domain" description="Rhodopsin" evidence="8">
    <location>
        <begin position="26"/>
        <end position="266"/>
    </location>
</feature>
<evidence type="ECO:0000313" key="10">
    <source>
        <dbReference type="Proteomes" id="UP000504636"/>
    </source>
</evidence>
<feature type="transmembrane region" description="Helical" evidence="7">
    <location>
        <begin position="233"/>
        <end position="260"/>
    </location>
</feature>
<keyword evidence="10" id="KW-1185">Reference proteome</keyword>
<name>A0A6A6Y4H6_9PEZI</name>
<dbReference type="PANTHER" id="PTHR33048">
    <property type="entry name" value="PTH11-LIKE INTEGRAL MEMBRANE PROTEIN (AFU_ORTHOLOGUE AFUA_5G11245)"/>
    <property type="match status" value="1"/>
</dbReference>
<evidence type="ECO:0000256" key="3">
    <source>
        <dbReference type="ARBA" id="ARBA00022989"/>
    </source>
</evidence>
<feature type="transmembrane region" description="Helical" evidence="7">
    <location>
        <begin position="161"/>
        <end position="191"/>
    </location>
</feature>
<accession>A0A6A6Y4H6</accession>
<keyword evidence="3 7" id="KW-1133">Transmembrane helix</keyword>
<gene>
    <name evidence="9 11" type="ORF">BDZ99DRAFT_428095</name>
</gene>
<comment type="subcellular location">
    <subcellularLocation>
        <location evidence="1">Membrane</location>
        <topology evidence="1">Multi-pass membrane protein</topology>
    </subcellularLocation>
</comment>
<evidence type="ECO:0000256" key="7">
    <source>
        <dbReference type="SAM" id="Phobius"/>
    </source>
</evidence>
<evidence type="ECO:0000313" key="11">
    <source>
        <dbReference type="RefSeq" id="XP_033569661.1"/>
    </source>
</evidence>
<sequence>MLKQMALTLVVVNGIFLSLACITLGLRVWIRSSRGALGTDDWLLLVGLLLFVVTVAMSTMSAHHGLGVHNYGASATEMQDGVMYFALWQLFYVTSTVPVKASICISLLRITTKKLFRRILWALIVLSCISTFMACVVVWSTCRPMAATWDKSIKGAKCSSLEMIIALSYLVSGVNVVTDWTCAVMPAFILWDIQMRTKLKISVCFILGMGAAASTATLIRLKAIPSYRNANDYLYGIAEIAIWSTVEIGLGIIAGSVATLKPLFNKVFGSSTDPNSYADGHTPRPYPGSYRLRDVSKSGSKSGIETIVTGRGENDRSDISDEDTASQRRILGRTMIGPGGKQNGGGIIVTRDISVQEGSSAEFKSTNKARRVADMT</sequence>
<dbReference type="Proteomes" id="UP000504636">
    <property type="component" value="Unplaced"/>
</dbReference>
<dbReference type="PROSITE" id="PS51257">
    <property type="entry name" value="PROKAR_LIPOPROTEIN"/>
    <property type="match status" value="1"/>
</dbReference>
<reference evidence="11" key="2">
    <citation type="submission" date="2020-04" db="EMBL/GenBank/DDBJ databases">
        <authorList>
            <consortium name="NCBI Genome Project"/>
        </authorList>
    </citation>
    <scope>NUCLEOTIDE SEQUENCE</scope>
    <source>
        <strain evidence="11">CBS 304.34</strain>
    </source>
</reference>
<protein>
    <recommendedName>
        <fullName evidence="8">Rhodopsin domain-containing protein</fullName>
    </recommendedName>
</protein>
<keyword evidence="2 7" id="KW-0812">Transmembrane</keyword>
<dbReference type="InterPro" id="IPR052337">
    <property type="entry name" value="SAT4-like"/>
</dbReference>
<feature type="transmembrane region" description="Helical" evidence="7">
    <location>
        <begin position="203"/>
        <end position="221"/>
    </location>
</feature>
<evidence type="ECO:0000256" key="6">
    <source>
        <dbReference type="SAM" id="MobiDB-lite"/>
    </source>
</evidence>
<feature type="transmembrane region" description="Helical" evidence="7">
    <location>
        <begin position="6"/>
        <end position="30"/>
    </location>
</feature>
<keyword evidence="4 7" id="KW-0472">Membrane</keyword>
<dbReference type="OrthoDB" id="3897607at2759"/>
<feature type="transmembrane region" description="Helical" evidence="7">
    <location>
        <begin position="120"/>
        <end position="141"/>
    </location>
</feature>
<reference evidence="9 11" key="1">
    <citation type="journal article" date="2020" name="Stud. Mycol.">
        <title>101 Dothideomycetes genomes: a test case for predicting lifestyles and emergence of pathogens.</title>
        <authorList>
            <person name="Haridas S."/>
            <person name="Albert R."/>
            <person name="Binder M."/>
            <person name="Bloem J."/>
            <person name="Labutti K."/>
            <person name="Salamov A."/>
            <person name="Andreopoulos B."/>
            <person name="Baker S."/>
            <person name="Barry K."/>
            <person name="Bills G."/>
            <person name="Bluhm B."/>
            <person name="Cannon C."/>
            <person name="Castanera R."/>
            <person name="Culley D."/>
            <person name="Daum C."/>
            <person name="Ezra D."/>
            <person name="Gonzalez J."/>
            <person name="Henrissat B."/>
            <person name="Kuo A."/>
            <person name="Liang C."/>
            <person name="Lipzen A."/>
            <person name="Lutzoni F."/>
            <person name="Magnuson J."/>
            <person name="Mondo S."/>
            <person name="Nolan M."/>
            <person name="Ohm R."/>
            <person name="Pangilinan J."/>
            <person name="Park H.-J."/>
            <person name="Ramirez L."/>
            <person name="Alfaro M."/>
            <person name="Sun H."/>
            <person name="Tritt A."/>
            <person name="Yoshinaga Y."/>
            <person name="Zwiers L.-H."/>
            <person name="Turgeon B."/>
            <person name="Goodwin S."/>
            <person name="Spatafora J."/>
            <person name="Crous P."/>
            <person name="Grigoriev I."/>
        </authorList>
    </citation>
    <scope>NUCLEOTIDE SEQUENCE</scope>
    <source>
        <strain evidence="9 11">CBS 304.34</strain>
    </source>
</reference>
<feature type="region of interest" description="Disordered" evidence="6">
    <location>
        <begin position="295"/>
        <end position="327"/>
    </location>
</feature>
<evidence type="ECO:0000313" key="9">
    <source>
        <dbReference type="EMBL" id="KAF2802697.1"/>
    </source>
</evidence>
<evidence type="ECO:0000256" key="2">
    <source>
        <dbReference type="ARBA" id="ARBA00022692"/>
    </source>
</evidence>
<dbReference type="AlphaFoldDB" id="A0A6A6Y4H6"/>
<reference evidence="11" key="3">
    <citation type="submission" date="2025-04" db="UniProtKB">
        <authorList>
            <consortium name="RefSeq"/>
        </authorList>
    </citation>
    <scope>IDENTIFICATION</scope>
    <source>
        <strain evidence="11">CBS 304.34</strain>
    </source>
</reference>
<dbReference type="GO" id="GO:0016020">
    <property type="term" value="C:membrane"/>
    <property type="evidence" value="ECO:0007669"/>
    <property type="project" value="UniProtKB-SubCell"/>
</dbReference>
<dbReference type="PANTHER" id="PTHR33048:SF96">
    <property type="entry name" value="INTEGRAL MEMBRANE PROTEIN"/>
    <property type="match status" value="1"/>
</dbReference>
<dbReference type="Pfam" id="PF20684">
    <property type="entry name" value="Fung_rhodopsin"/>
    <property type="match status" value="1"/>
</dbReference>
<dbReference type="GeneID" id="54458073"/>
<dbReference type="EMBL" id="MU003721">
    <property type="protein sequence ID" value="KAF2802697.1"/>
    <property type="molecule type" value="Genomic_DNA"/>
</dbReference>
<evidence type="ECO:0000256" key="5">
    <source>
        <dbReference type="ARBA" id="ARBA00038359"/>
    </source>
</evidence>
<feature type="transmembrane region" description="Helical" evidence="7">
    <location>
        <begin position="42"/>
        <end position="62"/>
    </location>
</feature>
<organism evidence="9">
    <name type="scientific">Mytilinidion resinicola</name>
    <dbReference type="NCBI Taxonomy" id="574789"/>
    <lineage>
        <taxon>Eukaryota</taxon>
        <taxon>Fungi</taxon>
        <taxon>Dikarya</taxon>
        <taxon>Ascomycota</taxon>
        <taxon>Pezizomycotina</taxon>
        <taxon>Dothideomycetes</taxon>
        <taxon>Pleosporomycetidae</taxon>
        <taxon>Mytilinidiales</taxon>
        <taxon>Mytilinidiaceae</taxon>
        <taxon>Mytilinidion</taxon>
    </lineage>
</organism>
<comment type="similarity">
    <text evidence="5">Belongs to the SAT4 family.</text>
</comment>
<dbReference type="InterPro" id="IPR049326">
    <property type="entry name" value="Rhodopsin_dom_fungi"/>
</dbReference>
<evidence type="ECO:0000256" key="1">
    <source>
        <dbReference type="ARBA" id="ARBA00004141"/>
    </source>
</evidence>